<feature type="region of interest" description="Disordered" evidence="1">
    <location>
        <begin position="401"/>
        <end position="426"/>
    </location>
</feature>
<dbReference type="PANTHER" id="PTHR43135">
    <property type="entry name" value="ALPHA-D-RIBOSE 1-METHYLPHOSPHONATE 5-TRIPHOSPHATE DIPHOSPHATASE"/>
    <property type="match status" value="1"/>
</dbReference>
<feature type="chain" id="PRO_5047338564" evidence="2">
    <location>
        <begin position="21"/>
        <end position="426"/>
    </location>
</feature>
<dbReference type="SUPFAM" id="SSF51338">
    <property type="entry name" value="Composite domain of metallo-dependent hydrolases"/>
    <property type="match status" value="1"/>
</dbReference>
<dbReference type="Proteomes" id="UP001356170">
    <property type="component" value="Unassembled WGS sequence"/>
</dbReference>
<dbReference type="SUPFAM" id="SSF51556">
    <property type="entry name" value="Metallo-dependent hydrolases"/>
    <property type="match status" value="1"/>
</dbReference>
<feature type="domain" description="Amidohydrolase-related" evidence="3">
    <location>
        <begin position="286"/>
        <end position="379"/>
    </location>
</feature>
<dbReference type="InterPro" id="IPR051781">
    <property type="entry name" value="Metallo-dep_Hydrolase"/>
</dbReference>
<dbReference type="Gene3D" id="3.20.20.140">
    <property type="entry name" value="Metal-dependent hydrolases"/>
    <property type="match status" value="2"/>
</dbReference>
<evidence type="ECO:0000259" key="3">
    <source>
        <dbReference type="Pfam" id="PF01979"/>
    </source>
</evidence>
<organism evidence="4 5">
    <name type="scientific">Aquilutibacter rugosus</name>
    <dbReference type="NCBI Taxonomy" id="3115820"/>
    <lineage>
        <taxon>Bacteria</taxon>
        <taxon>Pseudomonadati</taxon>
        <taxon>Pseudomonadota</taxon>
        <taxon>Gammaproteobacteria</taxon>
        <taxon>Lysobacterales</taxon>
        <taxon>Lysobacteraceae</taxon>
        <taxon>Aquilutibacter</taxon>
    </lineage>
</organism>
<dbReference type="InterPro" id="IPR032466">
    <property type="entry name" value="Metal_Hydrolase"/>
</dbReference>
<evidence type="ECO:0000256" key="1">
    <source>
        <dbReference type="SAM" id="MobiDB-lite"/>
    </source>
</evidence>
<proteinExistence type="predicted"/>
<evidence type="ECO:0000256" key="2">
    <source>
        <dbReference type="SAM" id="SignalP"/>
    </source>
</evidence>
<evidence type="ECO:0000313" key="5">
    <source>
        <dbReference type="Proteomes" id="UP001356170"/>
    </source>
</evidence>
<dbReference type="EMBL" id="JAZHBO010000001">
    <property type="protein sequence ID" value="MEF2154918.1"/>
    <property type="molecule type" value="Genomic_DNA"/>
</dbReference>
<evidence type="ECO:0000313" key="4">
    <source>
        <dbReference type="EMBL" id="MEF2154918.1"/>
    </source>
</evidence>
<reference evidence="4 5" key="1">
    <citation type="submission" date="2024-01" db="EMBL/GenBank/DDBJ databases">
        <title>Novel species of the genus Luteimonas isolated from rivers.</title>
        <authorList>
            <person name="Lu H."/>
        </authorList>
    </citation>
    <scope>NUCLEOTIDE SEQUENCE [LARGE SCALE GENOMIC DNA]</scope>
    <source>
        <strain evidence="4 5">FXH3W</strain>
    </source>
</reference>
<feature type="signal peptide" evidence="2">
    <location>
        <begin position="1"/>
        <end position="20"/>
    </location>
</feature>
<dbReference type="PANTHER" id="PTHR43135:SF3">
    <property type="entry name" value="ALPHA-D-RIBOSE 1-METHYLPHOSPHONATE 5-TRIPHOSPHATE DIPHOSPHATASE"/>
    <property type="match status" value="1"/>
</dbReference>
<keyword evidence="2" id="KW-0732">Signal</keyword>
<dbReference type="InterPro" id="IPR011059">
    <property type="entry name" value="Metal-dep_hydrolase_composite"/>
</dbReference>
<comment type="caution">
    <text evidence="4">The sequence shown here is derived from an EMBL/GenBank/DDBJ whole genome shotgun (WGS) entry which is preliminary data.</text>
</comment>
<name>A0ABU7UXG4_9GAMM</name>
<accession>A0ABU7UXG4</accession>
<dbReference type="Pfam" id="PF01979">
    <property type="entry name" value="Amidohydro_1"/>
    <property type="match status" value="1"/>
</dbReference>
<gene>
    <name evidence="4" type="ORF">V3390_01510</name>
</gene>
<dbReference type="RefSeq" id="WP_331703062.1">
    <property type="nucleotide sequence ID" value="NZ_JAZHBO010000001.1"/>
</dbReference>
<protein>
    <submittedName>
        <fullName evidence="4">Amidohydrolase family protein</fullName>
    </submittedName>
</protein>
<sequence>MSRRLLLTALLLAGVLGVPAAAQDLLIRNAKLVLGGTATARTADILVRNGKIAAIGNGFSGANVIDAQGKFVTPALFAGITDIGVEEVSGERSTVDASLSMGQRNVNPIIRPEFDVTLAYNPDSVLIPVNRAEGMGWSLLSAGGGGVSSIVLGQGGVVRLHGDEGAIGPRALFVELGSAGAGESGNSRAAQWMVLDQLLDEVRGRIAPTSQFALLTPAGRDTLRKYLNGQGRVFASVQRASDIRQLLRWSAANKVKVAIVGGDEAWKVAPQLAAAKVPVFVNALNALPSNFDSLGTRLDNAALLAKAGVPVSFYFDDMQSHMAYKLRQLAGNAVANGMRWEDAFAGLTTVPADAMGVASRVGNVAVGRDADLVVWTGDPLDVASVAERVIMSGKDLPLRSRQSELRDRYTAPLPDPAAGQLPRAYD</sequence>
<dbReference type="InterPro" id="IPR006680">
    <property type="entry name" value="Amidohydro-rel"/>
</dbReference>
<keyword evidence="5" id="KW-1185">Reference proteome</keyword>